<feature type="transmembrane region" description="Helical" evidence="2">
    <location>
        <begin position="7"/>
        <end position="26"/>
    </location>
</feature>
<gene>
    <name evidence="4" type="ORF">SAMN05216480_105184</name>
</gene>
<dbReference type="STRING" id="1224947.SAMN05216480_105184"/>
<reference evidence="4 5" key="1">
    <citation type="submission" date="2016-10" db="EMBL/GenBank/DDBJ databases">
        <authorList>
            <person name="de Groot N.N."/>
        </authorList>
    </citation>
    <scope>NUCLEOTIDE SEQUENCE [LARGE SCALE GENOMIC DNA]</scope>
    <source>
        <strain evidence="4 5">CGMCC 1.12333</strain>
    </source>
</reference>
<feature type="region of interest" description="Disordered" evidence="1">
    <location>
        <begin position="832"/>
        <end position="859"/>
    </location>
</feature>
<name>A0A1I7GQP3_9FLAO</name>
<dbReference type="GO" id="GO:0005886">
    <property type="term" value="C:plasma membrane"/>
    <property type="evidence" value="ECO:0007669"/>
    <property type="project" value="TreeGrafter"/>
</dbReference>
<keyword evidence="2" id="KW-1133">Transmembrane helix</keyword>
<organism evidence="4 5">
    <name type="scientific">Pustulibacterium marinum</name>
    <dbReference type="NCBI Taxonomy" id="1224947"/>
    <lineage>
        <taxon>Bacteria</taxon>
        <taxon>Pseudomonadati</taxon>
        <taxon>Bacteroidota</taxon>
        <taxon>Flavobacteriia</taxon>
        <taxon>Flavobacteriales</taxon>
        <taxon>Flavobacteriaceae</taxon>
        <taxon>Pustulibacterium</taxon>
    </lineage>
</organism>
<keyword evidence="2" id="KW-0812">Transmembrane</keyword>
<proteinExistence type="predicted"/>
<feature type="compositionally biased region" description="Low complexity" evidence="1">
    <location>
        <begin position="836"/>
        <end position="850"/>
    </location>
</feature>
<keyword evidence="5" id="KW-1185">Reference proteome</keyword>
<evidence type="ECO:0000256" key="2">
    <source>
        <dbReference type="SAM" id="Phobius"/>
    </source>
</evidence>
<evidence type="ECO:0000313" key="5">
    <source>
        <dbReference type="Proteomes" id="UP000199138"/>
    </source>
</evidence>
<dbReference type="PANTHER" id="PTHR30441:SF8">
    <property type="entry name" value="DUF748 DOMAIN-CONTAINING PROTEIN"/>
    <property type="match status" value="1"/>
</dbReference>
<dbReference type="RefSeq" id="WP_093024841.1">
    <property type="nucleotide sequence ID" value="NZ_FPBK01000005.1"/>
</dbReference>
<dbReference type="InterPro" id="IPR052894">
    <property type="entry name" value="AsmA-related"/>
</dbReference>
<dbReference type="PANTHER" id="PTHR30441">
    <property type="entry name" value="DUF748 DOMAIN-CONTAINING PROTEIN"/>
    <property type="match status" value="1"/>
</dbReference>
<sequence length="873" mass="95286">MKKFLKVAGIILLVFIIAIIAIPFVFKGKIEQLIKDNINKNLNAKLEFAETDISLIRNFPNASIQITNLTLTNYAPFQGDTLVSAKDVNLKMSLSELMSISDGIKIDYFSIDGAKVNVRVNKDGLANYDIAKETTTATATTESSESSTIELSVQGYEITNSYVDYNDESLGMEFIIDSLNHSGSGDLSAVTSELDTKTTALVSFVMDSTAYLSKNPVQLDAVLGVDLEKSKYTFLDNKLLINQLPLVFDGYVQVNENNQELDITFETPSSDFKNFLAVIPEAYAKDLENVQTQGEAYIKGKAGGVIDDDHIPTFDIEIASNNAMFKYPDLPKAVKNIDIKTIISNTTGITNDTEVNVENLAFTIDQDSFKGNALINNIIENPKVKANVGGRINLANLSKAYPVELDIPLSGILDANIATAFDMESIEKEQYQNTKNSGNMTLSGFTYNSEDMKNPLTINKTSLTFNTTTVSLNEFDAKSGTTDIEAKGTITNFLGYMFNDELLKGNFTINSDNFNLNDFMVEETEVVASKDSETKTEIVTTGEEQIKIPAFLDATVAVNAKKVKYDNLDLTDAKGTLVIKDETATLKNVSTNLLGGNVTLNGNVSTKGQTPNFDMDLGINSFTISKAFEELDLLKALAPIAQAIEGKLNSSVSLSGNLDKSLAPDLTTLSGNLLAELLNTDINAENSQALSLLNNNLKFIDLDNLNLKDLKAALTFENGKVNVKPFQVSYKDVKIDISGSHGFDKSMSYNFTFDVPAKYLGSDISKLISQLNDTSIENTKVPVTANLSGTFTNPKVNTDIQQAVTNLTKQLVEKQKQQLIDKGKDKAQEAISNIISGNTTKSDTTKTNSSQQEEVKSAVKDALNGLFGKKKEE</sequence>
<evidence type="ECO:0000313" key="4">
    <source>
        <dbReference type="EMBL" id="SFU50770.1"/>
    </source>
</evidence>
<dbReference type="OrthoDB" id="596403at2"/>
<feature type="domain" description="AsmA" evidence="3">
    <location>
        <begin position="1"/>
        <end position="172"/>
    </location>
</feature>
<dbReference type="AlphaFoldDB" id="A0A1I7GQP3"/>
<evidence type="ECO:0000259" key="3">
    <source>
        <dbReference type="Pfam" id="PF05170"/>
    </source>
</evidence>
<dbReference type="Pfam" id="PF05170">
    <property type="entry name" value="AsmA"/>
    <property type="match status" value="1"/>
</dbReference>
<evidence type="ECO:0000256" key="1">
    <source>
        <dbReference type="SAM" id="MobiDB-lite"/>
    </source>
</evidence>
<dbReference type="GO" id="GO:0090313">
    <property type="term" value="P:regulation of protein targeting to membrane"/>
    <property type="evidence" value="ECO:0007669"/>
    <property type="project" value="TreeGrafter"/>
</dbReference>
<keyword evidence="2" id="KW-0472">Membrane</keyword>
<protein>
    <submittedName>
        <fullName evidence="4">Uncharacterized protein involved in outer membrane biogenesis</fullName>
    </submittedName>
</protein>
<dbReference type="InterPro" id="IPR007844">
    <property type="entry name" value="AsmA"/>
</dbReference>
<accession>A0A1I7GQP3</accession>
<dbReference type="EMBL" id="FPBK01000005">
    <property type="protein sequence ID" value="SFU50770.1"/>
    <property type="molecule type" value="Genomic_DNA"/>
</dbReference>
<dbReference type="Proteomes" id="UP000199138">
    <property type="component" value="Unassembled WGS sequence"/>
</dbReference>